<organism evidence="1 2">
    <name type="scientific">Campylobacter gracilis RM3268</name>
    <dbReference type="NCBI Taxonomy" id="553220"/>
    <lineage>
        <taxon>Bacteria</taxon>
        <taxon>Pseudomonadati</taxon>
        <taxon>Campylobacterota</taxon>
        <taxon>Epsilonproteobacteria</taxon>
        <taxon>Campylobacterales</taxon>
        <taxon>Campylobacteraceae</taxon>
        <taxon>Campylobacter</taxon>
    </lineage>
</organism>
<reference evidence="1 2" key="1">
    <citation type="submission" date="2009-07" db="EMBL/GenBank/DDBJ databases">
        <authorList>
            <person name="Madupu R."/>
            <person name="Sebastian Y."/>
            <person name="Durkin A.S."/>
            <person name="Torralba M."/>
            <person name="Methe B."/>
            <person name="Sutton G.G."/>
            <person name="Strausberg R.L."/>
            <person name="Nelson K.E."/>
        </authorList>
    </citation>
    <scope>NUCLEOTIDE SEQUENCE [LARGE SCALE GENOMIC DNA]</scope>
    <source>
        <strain evidence="1 2">RM3268</strain>
    </source>
</reference>
<comment type="caution">
    <text evidence="1">The sequence shown here is derived from an EMBL/GenBank/DDBJ whole genome shotgun (WGS) entry which is preliminary data.</text>
</comment>
<dbReference type="EMBL" id="ACYG01000024">
    <property type="protein sequence ID" value="EEV17605.1"/>
    <property type="molecule type" value="Genomic_DNA"/>
</dbReference>
<evidence type="ECO:0000313" key="1">
    <source>
        <dbReference type="EMBL" id="EEV17605.1"/>
    </source>
</evidence>
<sequence>MRRGLNYDEFNAFKFNPKILTYGISSIKIPFQILLAKFHPCAFG</sequence>
<gene>
    <name evidence="1" type="ORF">CAMGR0001_0436</name>
</gene>
<dbReference type="AlphaFoldDB" id="C8PHJ1"/>
<dbReference type="Proteomes" id="UP000005709">
    <property type="component" value="Unassembled WGS sequence"/>
</dbReference>
<keyword evidence="2" id="KW-1185">Reference proteome</keyword>
<protein>
    <submittedName>
        <fullName evidence="1">Uncharacterized protein</fullName>
    </submittedName>
</protein>
<name>C8PHJ1_9BACT</name>
<proteinExistence type="predicted"/>
<accession>C8PHJ1</accession>
<evidence type="ECO:0000313" key="2">
    <source>
        <dbReference type="Proteomes" id="UP000005709"/>
    </source>
</evidence>